<reference evidence="4" key="1">
    <citation type="journal article" date="2013" name="Science">
        <title>The Amborella genome and the evolution of flowering plants.</title>
        <authorList>
            <consortium name="Amborella Genome Project"/>
        </authorList>
    </citation>
    <scope>NUCLEOTIDE SEQUENCE [LARGE SCALE GENOMIC DNA]</scope>
</reference>
<sequence length="176" mass="20781">MPPIRQEFDNLQPNDVSWNPHFKLEEDIPDDRQQAYQTAMCITTLIFDDIVESNIPDRVRRQFGAKHGIPRNPSVVSKRDNRQGEKQDWRTVNANKIAHWLSRHDCMMPEIIEDTDNGLPLEEYKVWYNLVSHPLIHNVTNSPKNILQPHIQEEEDAVHVHEPQYIMRPRGYEDQL</sequence>
<dbReference type="Proteomes" id="UP000017836">
    <property type="component" value="Unassembled WGS sequence"/>
</dbReference>
<dbReference type="HOGENOM" id="CLU_1391933_0_0_1"/>
<gene>
    <name evidence="3" type="ORF">AMTR_s00056p00121360</name>
</gene>
<dbReference type="PANTHER" id="PTHR46033">
    <property type="entry name" value="PROTEIN MAIN-LIKE 2"/>
    <property type="match status" value="1"/>
</dbReference>
<dbReference type="EMBL" id="KI392510">
    <property type="protein sequence ID" value="ERN15139.1"/>
    <property type="molecule type" value="Genomic_DNA"/>
</dbReference>
<protein>
    <recommendedName>
        <fullName evidence="2">Aminotransferase-like plant mobile domain-containing protein</fullName>
    </recommendedName>
</protein>
<feature type="compositionally biased region" description="Basic and acidic residues" evidence="1">
    <location>
        <begin position="77"/>
        <end position="86"/>
    </location>
</feature>
<evidence type="ECO:0000313" key="4">
    <source>
        <dbReference type="Proteomes" id="UP000017836"/>
    </source>
</evidence>
<dbReference type="InterPro" id="IPR044824">
    <property type="entry name" value="MAIN-like"/>
</dbReference>
<feature type="domain" description="Aminotransferase-like plant mobile" evidence="2">
    <location>
        <begin position="4"/>
        <end position="128"/>
    </location>
</feature>
<evidence type="ECO:0000313" key="3">
    <source>
        <dbReference type="EMBL" id="ERN15139.1"/>
    </source>
</evidence>
<organism evidence="3 4">
    <name type="scientific">Amborella trichopoda</name>
    <dbReference type="NCBI Taxonomy" id="13333"/>
    <lineage>
        <taxon>Eukaryota</taxon>
        <taxon>Viridiplantae</taxon>
        <taxon>Streptophyta</taxon>
        <taxon>Embryophyta</taxon>
        <taxon>Tracheophyta</taxon>
        <taxon>Spermatophyta</taxon>
        <taxon>Magnoliopsida</taxon>
        <taxon>Amborellales</taxon>
        <taxon>Amborellaceae</taxon>
        <taxon>Amborella</taxon>
    </lineage>
</organism>
<evidence type="ECO:0000259" key="2">
    <source>
        <dbReference type="Pfam" id="PF10536"/>
    </source>
</evidence>
<dbReference type="Pfam" id="PF10536">
    <property type="entry name" value="PMD"/>
    <property type="match status" value="1"/>
</dbReference>
<keyword evidence="4" id="KW-1185">Reference proteome</keyword>
<dbReference type="InterPro" id="IPR019557">
    <property type="entry name" value="AminoTfrase-like_pln_mobile"/>
</dbReference>
<accession>U5CYA2</accession>
<evidence type="ECO:0000256" key="1">
    <source>
        <dbReference type="SAM" id="MobiDB-lite"/>
    </source>
</evidence>
<name>U5CYA2_AMBTC</name>
<dbReference type="PANTHER" id="PTHR46033:SF1">
    <property type="entry name" value="PROTEIN MAIN-LIKE 2"/>
    <property type="match status" value="1"/>
</dbReference>
<dbReference type="AlphaFoldDB" id="U5CYA2"/>
<dbReference type="Gramene" id="ERN15139">
    <property type="protein sequence ID" value="ERN15139"/>
    <property type="gene ID" value="AMTR_s00056p00121360"/>
</dbReference>
<proteinExistence type="predicted"/>
<feature type="non-terminal residue" evidence="3">
    <location>
        <position position="176"/>
    </location>
</feature>
<feature type="region of interest" description="Disordered" evidence="1">
    <location>
        <begin position="64"/>
        <end position="86"/>
    </location>
</feature>
<dbReference type="GO" id="GO:0010073">
    <property type="term" value="P:meristem maintenance"/>
    <property type="evidence" value="ECO:0007669"/>
    <property type="project" value="InterPro"/>
</dbReference>